<evidence type="ECO:0000313" key="1">
    <source>
        <dbReference type="EMBL" id="KAA6381168.1"/>
    </source>
</evidence>
<organism evidence="1 2">
    <name type="scientific">Streblomastix strix</name>
    <dbReference type="NCBI Taxonomy" id="222440"/>
    <lineage>
        <taxon>Eukaryota</taxon>
        <taxon>Metamonada</taxon>
        <taxon>Preaxostyla</taxon>
        <taxon>Oxymonadida</taxon>
        <taxon>Streblomastigidae</taxon>
        <taxon>Streblomastix</taxon>
    </lineage>
</organism>
<evidence type="ECO:0000313" key="2">
    <source>
        <dbReference type="Proteomes" id="UP000324800"/>
    </source>
</evidence>
<name>A0A5J4VEX8_9EUKA</name>
<accession>A0A5J4VEX8</accession>
<comment type="caution">
    <text evidence="1">The sequence shown here is derived from an EMBL/GenBank/DDBJ whole genome shotgun (WGS) entry which is preliminary data.</text>
</comment>
<dbReference type="AlphaFoldDB" id="A0A5J4VEX8"/>
<reference evidence="1 2" key="1">
    <citation type="submission" date="2019-03" db="EMBL/GenBank/DDBJ databases">
        <title>Single cell metagenomics reveals metabolic interactions within the superorganism composed of flagellate Streblomastix strix and complex community of Bacteroidetes bacteria on its surface.</title>
        <authorList>
            <person name="Treitli S.C."/>
            <person name="Kolisko M."/>
            <person name="Husnik F."/>
            <person name="Keeling P."/>
            <person name="Hampl V."/>
        </authorList>
    </citation>
    <scope>NUCLEOTIDE SEQUENCE [LARGE SCALE GENOMIC DNA]</scope>
    <source>
        <strain evidence="1">ST1C</strain>
    </source>
</reference>
<gene>
    <name evidence="1" type="ORF">EZS28_023305</name>
</gene>
<proteinExistence type="predicted"/>
<dbReference type="EMBL" id="SNRW01007483">
    <property type="protein sequence ID" value="KAA6381168.1"/>
    <property type="molecule type" value="Genomic_DNA"/>
</dbReference>
<sequence>MFLQELQKFYHNDLLNSQIITGIVDNHRINDDTIHPENQNTLAGFIGTRSYSMSWQVGKTPVFHFLRDAVLGIMFDDNPEPQVLNLEVIGEIGSSMIAEG</sequence>
<protein>
    <submittedName>
        <fullName evidence="1">Uncharacterized protein</fullName>
    </submittedName>
</protein>
<dbReference type="Proteomes" id="UP000324800">
    <property type="component" value="Unassembled WGS sequence"/>
</dbReference>